<sequence>MMKIAIFYQKESKLLDDIRKKIRKEACQPDNIYAIYEYSTIEALRKANEQSPMDIVFLEDTIDNCGLTAAKYIRETGQKTSLYFSERLRIGLFMDMNIRQHII</sequence>
<dbReference type="Proteomes" id="UP000284152">
    <property type="component" value="Unassembled WGS sequence"/>
</dbReference>
<comment type="caution">
    <text evidence="1">The sequence shown here is derived from an EMBL/GenBank/DDBJ whole genome shotgun (WGS) entry which is preliminary data.</text>
</comment>
<name>A0A415H338_9FIRM</name>
<reference evidence="1 2" key="1">
    <citation type="submission" date="2018-08" db="EMBL/GenBank/DDBJ databases">
        <title>A genome reference for cultivated species of the human gut microbiota.</title>
        <authorList>
            <person name="Zou Y."/>
            <person name="Xue W."/>
            <person name="Luo G."/>
        </authorList>
    </citation>
    <scope>NUCLEOTIDE SEQUENCE [LARGE SCALE GENOMIC DNA]</scope>
    <source>
        <strain evidence="1 2">AF42-21</strain>
    </source>
</reference>
<accession>A0A415H338</accession>
<proteinExistence type="predicted"/>
<evidence type="ECO:0000313" key="2">
    <source>
        <dbReference type="Proteomes" id="UP000284152"/>
    </source>
</evidence>
<evidence type="ECO:0000313" key="1">
    <source>
        <dbReference type="EMBL" id="RHK61038.1"/>
    </source>
</evidence>
<organism evidence="1 2">
    <name type="scientific">Dorea formicigenerans</name>
    <dbReference type="NCBI Taxonomy" id="39486"/>
    <lineage>
        <taxon>Bacteria</taxon>
        <taxon>Bacillati</taxon>
        <taxon>Bacillota</taxon>
        <taxon>Clostridia</taxon>
        <taxon>Lachnospirales</taxon>
        <taxon>Lachnospiraceae</taxon>
        <taxon>Dorea</taxon>
    </lineage>
</organism>
<protein>
    <submittedName>
        <fullName evidence="1">Uncharacterized protein</fullName>
    </submittedName>
</protein>
<dbReference type="AlphaFoldDB" id="A0A415H338"/>
<dbReference type="EMBL" id="QRNS01000025">
    <property type="protein sequence ID" value="RHK61038.1"/>
    <property type="molecule type" value="Genomic_DNA"/>
</dbReference>
<gene>
    <name evidence="1" type="ORF">DW054_13120</name>
</gene>